<dbReference type="AlphaFoldDB" id="A0A8I2KFU7"/>
<reference evidence="1" key="1">
    <citation type="submission" date="2019-10" db="EMBL/GenBank/DDBJ databases">
        <title>Rhizobium leguminosarum symbiovar viciae collection.</title>
        <authorList>
            <person name="Boivin S."/>
            <person name="Lepetit M."/>
        </authorList>
    </citation>
    <scope>NUCLEOTIDE SEQUENCE</scope>
    <source>
        <strain evidence="1">L143</strain>
    </source>
</reference>
<evidence type="ECO:0008006" key="3">
    <source>
        <dbReference type="Google" id="ProtNLM"/>
    </source>
</evidence>
<dbReference type="EMBL" id="WIEZ01000007">
    <property type="protein sequence ID" value="NKM46182.1"/>
    <property type="molecule type" value="Genomic_DNA"/>
</dbReference>
<protein>
    <recommendedName>
        <fullName evidence="3">Twin-arginine translocation signal domain-containing protein</fullName>
    </recommendedName>
</protein>
<dbReference type="RefSeq" id="WP_168276255.1">
    <property type="nucleotide sequence ID" value="NZ_WIEZ01000007.1"/>
</dbReference>
<evidence type="ECO:0000313" key="1">
    <source>
        <dbReference type="EMBL" id="NKM46182.1"/>
    </source>
</evidence>
<dbReference type="PROSITE" id="PS51318">
    <property type="entry name" value="TAT"/>
    <property type="match status" value="1"/>
</dbReference>
<gene>
    <name evidence="1" type="ORF">GFL91_14555</name>
</gene>
<proteinExistence type="predicted"/>
<comment type="caution">
    <text evidence="1">The sequence shown here is derived from an EMBL/GenBank/DDBJ whole genome shotgun (WGS) entry which is preliminary data.</text>
</comment>
<name>A0A8I2KFU7_RHILV</name>
<dbReference type="Proteomes" id="UP000662259">
    <property type="component" value="Unassembled WGS sequence"/>
</dbReference>
<dbReference type="InterPro" id="IPR006311">
    <property type="entry name" value="TAT_signal"/>
</dbReference>
<organism evidence="1 2">
    <name type="scientific">Rhizobium leguminosarum bv. viciae</name>
    <dbReference type="NCBI Taxonomy" id="387"/>
    <lineage>
        <taxon>Bacteria</taxon>
        <taxon>Pseudomonadati</taxon>
        <taxon>Pseudomonadota</taxon>
        <taxon>Alphaproteobacteria</taxon>
        <taxon>Hyphomicrobiales</taxon>
        <taxon>Rhizobiaceae</taxon>
        <taxon>Rhizobium/Agrobacterium group</taxon>
        <taxon>Rhizobium</taxon>
    </lineage>
</organism>
<accession>A0A8I2KFU7</accession>
<evidence type="ECO:0000313" key="2">
    <source>
        <dbReference type="Proteomes" id="UP000662259"/>
    </source>
</evidence>
<sequence>MTSADMPKPVSQAASWKRRTFLKGASVASALPALARSRHAEAIKAADMLAGKSNAPNLSGTRTSSIPLHPSMTAIALRTGSSAAASPMFHHHQSRYFHRRATTWTLIAFETETRLSPVDKELFWRRQFLNPYAFEGARAALRALVDRAAGIAAPSIGY</sequence>